<dbReference type="SUPFAM" id="SSF161111">
    <property type="entry name" value="Cation efflux protein transmembrane domain-like"/>
    <property type="match status" value="1"/>
</dbReference>
<dbReference type="InterPro" id="IPR050681">
    <property type="entry name" value="CDF/SLC30A"/>
</dbReference>
<comment type="caution">
    <text evidence="8">The sequence shown here is derived from an EMBL/GenBank/DDBJ whole genome shotgun (WGS) entry which is preliminary data.</text>
</comment>
<keyword evidence="5 6" id="KW-0472">Membrane</keyword>
<evidence type="ECO:0000259" key="7">
    <source>
        <dbReference type="Pfam" id="PF01545"/>
    </source>
</evidence>
<dbReference type="InterPro" id="IPR002524">
    <property type="entry name" value="Cation_efflux"/>
</dbReference>
<keyword evidence="4 6" id="KW-1133">Transmembrane helix</keyword>
<keyword evidence="3" id="KW-0864">Zinc transport</keyword>
<dbReference type="RefSeq" id="WP_016659771.1">
    <property type="nucleotide sequence ID" value="NZ_BBSF01000028.1"/>
</dbReference>
<feature type="transmembrane region" description="Helical" evidence="6">
    <location>
        <begin position="93"/>
        <end position="112"/>
    </location>
</feature>
<keyword evidence="3" id="KW-0862">Zinc</keyword>
<evidence type="ECO:0000256" key="6">
    <source>
        <dbReference type="SAM" id="Phobius"/>
    </source>
</evidence>
<evidence type="ECO:0000313" key="8">
    <source>
        <dbReference type="EMBL" id="ESK46019.1"/>
    </source>
</evidence>
<evidence type="ECO:0000256" key="4">
    <source>
        <dbReference type="ARBA" id="ARBA00022989"/>
    </source>
</evidence>
<dbReference type="OrthoDB" id="271709at2"/>
<dbReference type="InterPro" id="IPR036837">
    <property type="entry name" value="Cation_efflux_CTD_sf"/>
</dbReference>
<dbReference type="NCBIfam" id="TIGR01297">
    <property type="entry name" value="CDF"/>
    <property type="match status" value="1"/>
</dbReference>
<keyword evidence="9" id="KW-1185">Reference proteome</keyword>
<dbReference type="AlphaFoldDB" id="V2VEQ8"/>
<evidence type="ECO:0000256" key="3">
    <source>
        <dbReference type="ARBA" id="ARBA00022906"/>
    </source>
</evidence>
<proteinExistence type="predicted"/>
<dbReference type="GO" id="GO:0005886">
    <property type="term" value="C:plasma membrane"/>
    <property type="evidence" value="ECO:0007669"/>
    <property type="project" value="TreeGrafter"/>
</dbReference>
<sequence length="327" mass="36461">MQNHVSHRTHHHQFDEGNPLAQKRILYAAILTGVMMLLEIIGGWIFNSMALLADGWHMSSHMLALGLAYVAYRAARHYAQDARFSFGTWKIEILAGYSSAILLLVVAGFMAFHSVERLFFPVNIHYNEAIPIAILGLLVNLICAWLLHDDGHHHHHHHHESGHGHAHAHTAGAHDLNQKAAFMHVVADAVTSIFAIVALIAGKFWGWDFLDAVLGIVGSILVARWAWGLIQETGRTLLDAEMDHPVVEEIREVIAELPGMVNITDLHVWKVGRDKFSCILAVETEDELNADQIRTALSVHEEIVHVSIEINSIHPVCVPRETSLSML</sequence>
<keyword evidence="3" id="KW-0813">Transport</keyword>
<feature type="transmembrane region" description="Helical" evidence="6">
    <location>
        <begin position="185"/>
        <end position="206"/>
    </location>
</feature>
<feature type="transmembrane region" description="Helical" evidence="6">
    <location>
        <begin position="212"/>
        <end position="230"/>
    </location>
</feature>
<reference evidence="8 9" key="1">
    <citation type="submission" date="2013-10" db="EMBL/GenBank/DDBJ databases">
        <title>The Genome Sequence of Acinetobacter indicus CIP 110367.</title>
        <authorList>
            <consortium name="The Broad Institute Genomics Platform"/>
            <consortium name="The Broad Institute Genome Sequencing Center for Infectious Disease"/>
            <person name="Cerqueira G."/>
            <person name="Feldgarden M."/>
            <person name="Courvalin P."/>
            <person name="Grillot-Courvalin C."/>
            <person name="Clermont D."/>
            <person name="Rocha E."/>
            <person name="Yoon E.-J."/>
            <person name="Nemec A."/>
            <person name="Young S.K."/>
            <person name="Zeng Q."/>
            <person name="Gargeya S."/>
            <person name="Fitzgerald M."/>
            <person name="Abouelleil A."/>
            <person name="Alvarado L."/>
            <person name="Berlin A.M."/>
            <person name="Chapman S.B."/>
            <person name="Gainer-Dewar J."/>
            <person name="Goldberg J."/>
            <person name="Gnerre S."/>
            <person name="Griggs A."/>
            <person name="Gujja S."/>
            <person name="Hansen M."/>
            <person name="Howarth C."/>
            <person name="Imamovic A."/>
            <person name="Ireland A."/>
            <person name="Larimer J."/>
            <person name="McCowan C."/>
            <person name="Murphy C."/>
            <person name="Pearson M."/>
            <person name="Poon T.W."/>
            <person name="Priest M."/>
            <person name="Roberts A."/>
            <person name="Saif S."/>
            <person name="Shea T."/>
            <person name="Sykes S."/>
            <person name="Wortman J."/>
            <person name="Nusbaum C."/>
            <person name="Birren B."/>
        </authorList>
    </citation>
    <scope>NUCLEOTIDE SEQUENCE [LARGE SCALE GENOMIC DNA]</scope>
    <source>
        <strain evidence="8 9">CIP 110367</strain>
    </source>
</reference>
<keyword evidence="2 6" id="KW-0812">Transmembrane</keyword>
<dbReference type="Proteomes" id="UP000018415">
    <property type="component" value="Unassembled WGS sequence"/>
</dbReference>
<comment type="subcellular location">
    <subcellularLocation>
        <location evidence="1">Membrane</location>
        <topology evidence="1">Multi-pass membrane protein</topology>
    </subcellularLocation>
</comment>
<dbReference type="PANTHER" id="PTHR11562">
    <property type="entry name" value="CATION EFFLUX PROTEIN/ ZINC TRANSPORTER"/>
    <property type="match status" value="1"/>
</dbReference>
<dbReference type="InterPro" id="IPR027469">
    <property type="entry name" value="Cation_efflux_TMD_sf"/>
</dbReference>
<protein>
    <recommendedName>
        <fullName evidence="7">Cation efflux protein transmembrane domain-containing protein</fullName>
    </recommendedName>
</protein>
<feature type="domain" description="Cation efflux protein transmembrane" evidence="7">
    <location>
        <begin position="26"/>
        <end position="238"/>
    </location>
</feature>
<keyword evidence="3" id="KW-0406">Ion transport</keyword>
<dbReference type="HOGENOM" id="CLU_013430_1_0_6"/>
<dbReference type="Gene3D" id="1.20.1510.10">
    <property type="entry name" value="Cation efflux protein transmembrane domain"/>
    <property type="match status" value="1"/>
</dbReference>
<evidence type="ECO:0000313" key="9">
    <source>
        <dbReference type="Proteomes" id="UP000018415"/>
    </source>
</evidence>
<dbReference type="GO" id="GO:0005385">
    <property type="term" value="F:zinc ion transmembrane transporter activity"/>
    <property type="evidence" value="ECO:0007669"/>
    <property type="project" value="TreeGrafter"/>
</dbReference>
<name>V2VEQ8_9GAMM</name>
<dbReference type="NCBIfam" id="NF033827">
    <property type="entry name" value="CDF_efflux_DmeF"/>
    <property type="match status" value="1"/>
</dbReference>
<evidence type="ECO:0000256" key="2">
    <source>
        <dbReference type="ARBA" id="ARBA00022692"/>
    </source>
</evidence>
<evidence type="ECO:0000256" key="1">
    <source>
        <dbReference type="ARBA" id="ARBA00004141"/>
    </source>
</evidence>
<dbReference type="EMBL" id="AYET01000012">
    <property type="protein sequence ID" value="ESK46019.1"/>
    <property type="molecule type" value="Genomic_DNA"/>
</dbReference>
<dbReference type="PANTHER" id="PTHR11562:SF40">
    <property type="entry name" value="CATION EFFLUX SYSTEM PROTEIN"/>
    <property type="match status" value="1"/>
</dbReference>
<accession>V2VEQ8</accession>
<dbReference type="InterPro" id="IPR058533">
    <property type="entry name" value="Cation_efflux_TM"/>
</dbReference>
<dbReference type="SUPFAM" id="SSF160240">
    <property type="entry name" value="Cation efflux protein cytoplasmic domain-like"/>
    <property type="match status" value="1"/>
</dbReference>
<feature type="transmembrane region" description="Helical" evidence="6">
    <location>
        <begin position="25"/>
        <end position="46"/>
    </location>
</feature>
<gene>
    <name evidence="8" type="ORF">P253_03026</name>
</gene>
<organism evidence="8 9">
    <name type="scientific">Acinetobacter indicus CIP 110367</name>
    <dbReference type="NCBI Taxonomy" id="1341679"/>
    <lineage>
        <taxon>Bacteria</taxon>
        <taxon>Pseudomonadati</taxon>
        <taxon>Pseudomonadota</taxon>
        <taxon>Gammaproteobacteria</taxon>
        <taxon>Moraxellales</taxon>
        <taxon>Moraxellaceae</taxon>
        <taxon>Acinetobacter</taxon>
    </lineage>
</organism>
<feature type="transmembrane region" description="Helical" evidence="6">
    <location>
        <begin position="124"/>
        <end position="147"/>
    </location>
</feature>
<dbReference type="eggNOG" id="COG1230">
    <property type="taxonomic scope" value="Bacteria"/>
</dbReference>
<dbReference type="Pfam" id="PF01545">
    <property type="entry name" value="Cation_efflux"/>
    <property type="match status" value="1"/>
</dbReference>
<feature type="transmembrane region" description="Helical" evidence="6">
    <location>
        <begin position="52"/>
        <end position="72"/>
    </location>
</feature>
<dbReference type="PATRIC" id="fig|1341679.3.peg.2917"/>
<evidence type="ECO:0000256" key="5">
    <source>
        <dbReference type="ARBA" id="ARBA00023136"/>
    </source>
</evidence>